<dbReference type="SUPFAM" id="SSF51182">
    <property type="entry name" value="RmlC-like cupins"/>
    <property type="match status" value="1"/>
</dbReference>
<dbReference type="Gene3D" id="2.60.120.10">
    <property type="entry name" value="Jelly Rolls"/>
    <property type="match status" value="1"/>
</dbReference>
<evidence type="ECO:0000313" key="3">
    <source>
        <dbReference type="Proteomes" id="UP000264002"/>
    </source>
</evidence>
<reference evidence="2 3" key="2">
    <citation type="submission" date="2018-09" db="EMBL/GenBank/DDBJ databases">
        <title>Genome of Sphaerochaeta halotolerans strain 4-11.</title>
        <authorList>
            <person name="Nazina T.N."/>
            <person name="Sokolova D.S."/>
        </authorList>
    </citation>
    <scope>NUCLEOTIDE SEQUENCE [LARGE SCALE GENOMIC DNA]</scope>
    <source>
        <strain evidence="2 3">4-11</strain>
    </source>
</reference>
<evidence type="ECO:0000313" key="2">
    <source>
        <dbReference type="EMBL" id="RFU96135.1"/>
    </source>
</evidence>
<dbReference type="AlphaFoldDB" id="A0A372MK30"/>
<comment type="caution">
    <text evidence="2">The sequence shown here is derived from an EMBL/GenBank/DDBJ whole genome shotgun (WGS) entry which is preliminary data.</text>
</comment>
<evidence type="ECO:0000259" key="1">
    <source>
        <dbReference type="Pfam" id="PF07883"/>
    </source>
</evidence>
<dbReference type="Pfam" id="PF07883">
    <property type="entry name" value="Cupin_2"/>
    <property type="match status" value="1"/>
</dbReference>
<gene>
    <name evidence="2" type="ORF">DYP60_00760</name>
</gene>
<dbReference type="RefSeq" id="WP_117328955.1">
    <property type="nucleotide sequence ID" value="NZ_QUWK01000001.1"/>
</dbReference>
<accession>A0A372MK30</accession>
<name>A0A372MK30_9SPIR</name>
<dbReference type="InterPro" id="IPR013096">
    <property type="entry name" value="Cupin_2"/>
</dbReference>
<dbReference type="InterPro" id="IPR011051">
    <property type="entry name" value="RmlC_Cupin_sf"/>
</dbReference>
<sequence length="113" mass="13063">MDQKKHRGNLHTDKRVERAKGIERVTLTYDQDSMICYFYLEKGSTLDMHTHPESQNGFVVKGHIHFIKGDGEILDLHAGDAYYFPSMDPHGSKILEDTELIECFSPSRDDYKD</sequence>
<dbReference type="InterPro" id="IPR014710">
    <property type="entry name" value="RmlC-like_jellyroll"/>
</dbReference>
<dbReference type="PANTHER" id="PTHR40112:SF1">
    <property type="entry name" value="H2HPP ISOMERASE"/>
    <property type="match status" value="1"/>
</dbReference>
<reference evidence="3" key="1">
    <citation type="submission" date="2018-08" db="EMBL/GenBank/DDBJ databases">
        <authorList>
            <person name="Grouzdev D.S."/>
            <person name="Krutkina M.S."/>
        </authorList>
    </citation>
    <scope>NUCLEOTIDE SEQUENCE [LARGE SCALE GENOMIC DNA]</scope>
    <source>
        <strain evidence="3">4-11</strain>
    </source>
</reference>
<dbReference type="InterPro" id="IPR052535">
    <property type="entry name" value="Bacilysin_H2HPP_isomerase"/>
</dbReference>
<dbReference type="EMBL" id="QUWK01000001">
    <property type="protein sequence ID" value="RFU96135.1"/>
    <property type="molecule type" value="Genomic_DNA"/>
</dbReference>
<proteinExistence type="predicted"/>
<dbReference type="Proteomes" id="UP000264002">
    <property type="component" value="Unassembled WGS sequence"/>
</dbReference>
<keyword evidence="3" id="KW-1185">Reference proteome</keyword>
<feature type="domain" description="Cupin type-2" evidence="1">
    <location>
        <begin position="38"/>
        <end position="98"/>
    </location>
</feature>
<dbReference type="CDD" id="cd02238">
    <property type="entry name" value="cupin_KdgF"/>
    <property type="match status" value="1"/>
</dbReference>
<protein>
    <submittedName>
        <fullName evidence="2">Cupin domain-containing protein</fullName>
    </submittedName>
</protein>
<organism evidence="2 3">
    <name type="scientific">Sphaerochaeta halotolerans</name>
    <dbReference type="NCBI Taxonomy" id="2293840"/>
    <lineage>
        <taxon>Bacteria</taxon>
        <taxon>Pseudomonadati</taxon>
        <taxon>Spirochaetota</taxon>
        <taxon>Spirochaetia</taxon>
        <taxon>Spirochaetales</taxon>
        <taxon>Sphaerochaetaceae</taxon>
        <taxon>Sphaerochaeta</taxon>
    </lineage>
</organism>
<dbReference type="PANTHER" id="PTHR40112">
    <property type="entry name" value="H2HPP ISOMERASE"/>
    <property type="match status" value="1"/>
</dbReference>